<keyword evidence="1" id="KW-0732">Signal</keyword>
<evidence type="ECO:0000259" key="2">
    <source>
        <dbReference type="Pfam" id="PF14905"/>
    </source>
</evidence>
<dbReference type="InterPro" id="IPR041700">
    <property type="entry name" value="OMP_b-brl_3"/>
</dbReference>
<dbReference type="SUPFAM" id="SSF56935">
    <property type="entry name" value="Porins"/>
    <property type="match status" value="1"/>
</dbReference>
<reference evidence="3 4" key="1">
    <citation type="submission" date="2018-09" db="EMBL/GenBank/DDBJ databases">
        <title>Arachidicoccus sp. nov., a bacterium isolated from soil.</title>
        <authorList>
            <person name="Weon H.-Y."/>
            <person name="Kwon S.-W."/>
            <person name="Lee S.A."/>
        </authorList>
    </citation>
    <scope>NUCLEOTIDE SEQUENCE [LARGE SCALE GENOMIC DNA]</scope>
    <source>
        <strain evidence="3 4">KIS59-12</strain>
    </source>
</reference>
<dbReference type="Gene3D" id="2.170.130.10">
    <property type="entry name" value="TonB-dependent receptor, plug domain"/>
    <property type="match status" value="1"/>
</dbReference>
<dbReference type="InterPro" id="IPR008969">
    <property type="entry name" value="CarboxyPept-like_regulatory"/>
</dbReference>
<dbReference type="Pfam" id="PF14905">
    <property type="entry name" value="OMP_b-brl_3"/>
    <property type="match status" value="1"/>
</dbReference>
<dbReference type="KEGG" id="ark:D6B99_05650"/>
<accession>A0A386HN97</accession>
<dbReference type="Gene3D" id="2.60.40.1120">
    <property type="entry name" value="Carboxypeptidase-like, regulatory domain"/>
    <property type="match status" value="1"/>
</dbReference>
<name>A0A386HN97_9BACT</name>
<feature type="domain" description="Outer membrane protein beta-barrel" evidence="2">
    <location>
        <begin position="378"/>
        <end position="780"/>
    </location>
</feature>
<dbReference type="Pfam" id="PF13715">
    <property type="entry name" value="CarbopepD_reg_2"/>
    <property type="match status" value="1"/>
</dbReference>
<keyword evidence="4" id="KW-1185">Reference proteome</keyword>
<dbReference type="Proteomes" id="UP000266118">
    <property type="component" value="Chromosome"/>
</dbReference>
<sequence>MKLLIILSSLLLISISSFAQTVISGNIKDQAEDPVPFAFVTIITSDSTHKNIAAKIADTSGKFELTLKDKGQYIIRVTAVGFEEIKKNISVDKNNPVRLDFVMKKLVNNLHDVTVNAKLPMVEKKIDRIIMNVDNNPLATGKSSMETIGLAPGILVYNNQILLNGIPVSRIMVNGKMLQLTGESLNNYLNSLRSDDIKSIEIMAHPPAEYDAEGAGGIINIILKKGRETGLNGSVYGNFSEMKKYFNFPGTSDGLQLNFKKGKVGLFANYDYNYNKHFQFLKQNRSFSNNGIYTATDSANKHSLSNDIHAGMTYDITDKQYLAIDYTGSFSNDVENWVAKSTVSYPSNPANNIRSKGTFPNVWNGKYNDIGINYHIQTDTLGSSFTLLSDYTHNSNQVNNSVTSTTIENNIATDTAYKNFTPSIAKIFTADAKYLKVFNTESNLSFGAKLSSTNINNMANFQYQSPYGSEWIDSKDQNFIYNYKENIIAGYLNYKGNILKTDVQIGLRGENTHYTGTLYDTSYVKTGKNYFGLFPSLFLKRNLNKAADESLTFIYTRRLSRPSFDNLNPHVVYVDNYTTGRGNPYLQPEYDNSYGLDYTLKNKYTFTANYFYANDVIINGIHPVSGSPDQMTQQPVNSGTSSKWMLSAYIPINLTKWWTTQEYVEYDYRHMNAPGAFNFSKNLVTLSTNMQFNLGKDFTASLHAFYLNSIISNNAILDHIGGMDIAMQKKFLNKHLTLKAALDDVFSSENNVKGTFYYTNFNLNFSDIERRQKFTLGIAYNFDLGKSFKSHKIESSNEEEQSRLK</sequence>
<dbReference type="OrthoDB" id="905812at2"/>
<gene>
    <name evidence="3" type="ORF">D6B99_05650</name>
</gene>
<dbReference type="EMBL" id="CP032489">
    <property type="protein sequence ID" value="AYD47142.1"/>
    <property type="molecule type" value="Genomic_DNA"/>
</dbReference>
<dbReference type="SUPFAM" id="SSF49464">
    <property type="entry name" value="Carboxypeptidase regulatory domain-like"/>
    <property type="match status" value="1"/>
</dbReference>
<organism evidence="3 4">
    <name type="scientific">Arachidicoccus soli</name>
    <dbReference type="NCBI Taxonomy" id="2341117"/>
    <lineage>
        <taxon>Bacteria</taxon>
        <taxon>Pseudomonadati</taxon>
        <taxon>Bacteroidota</taxon>
        <taxon>Chitinophagia</taxon>
        <taxon>Chitinophagales</taxon>
        <taxon>Chitinophagaceae</taxon>
        <taxon>Arachidicoccus</taxon>
    </lineage>
</organism>
<feature type="signal peptide" evidence="1">
    <location>
        <begin position="1"/>
        <end position="19"/>
    </location>
</feature>
<evidence type="ECO:0000256" key="1">
    <source>
        <dbReference type="SAM" id="SignalP"/>
    </source>
</evidence>
<dbReference type="RefSeq" id="WP_119985940.1">
    <property type="nucleotide sequence ID" value="NZ_CP032489.1"/>
</dbReference>
<proteinExistence type="predicted"/>
<feature type="chain" id="PRO_5017236204" description="Outer membrane protein beta-barrel domain-containing protein" evidence="1">
    <location>
        <begin position="20"/>
        <end position="805"/>
    </location>
</feature>
<evidence type="ECO:0000313" key="3">
    <source>
        <dbReference type="EMBL" id="AYD47142.1"/>
    </source>
</evidence>
<dbReference type="InterPro" id="IPR037066">
    <property type="entry name" value="Plug_dom_sf"/>
</dbReference>
<evidence type="ECO:0000313" key="4">
    <source>
        <dbReference type="Proteomes" id="UP000266118"/>
    </source>
</evidence>
<dbReference type="AlphaFoldDB" id="A0A386HN97"/>
<protein>
    <recommendedName>
        <fullName evidence="2">Outer membrane protein beta-barrel domain-containing protein</fullName>
    </recommendedName>
</protein>